<accession>A0A364RJ68</accession>
<dbReference type="OrthoDB" id="954426at2"/>
<organism evidence="4 5">
    <name type="scientific">Pontibacter arcticus</name>
    <dbReference type="NCBI Taxonomy" id="2080288"/>
    <lineage>
        <taxon>Bacteria</taxon>
        <taxon>Pseudomonadati</taxon>
        <taxon>Bacteroidota</taxon>
        <taxon>Cytophagia</taxon>
        <taxon>Cytophagales</taxon>
        <taxon>Hymenobacteraceae</taxon>
        <taxon>Pontibacter</taxon>
    </lineage>
</organism>
<comment type="similarity">
    <text evidence="1 2">Belongs to the small heat shock protein (HSP20) family.</text>
</comment>
<dbReference type="SUPFAM" id="SSF49764">
    <property type="entry name" value="HSP20-like chaperones"/>
    <property type="match status" value="1"/>
</dbReference>
<feature type="domain" description="SHSP" evidence="3">
    <location>
        <begin position="23"/>
        <end position="128"/>
    </location>
</feature>
<dbReference type="CDD" id="cd00298">
    <property type="entry name" value="ACD_sHsps_p23-like"/>
    <property type="match status" value="1"/>
</dbReference>
<dbReference type="Pfam" id="PF00011">
    <property type="entry name" value="HSP20"/>
    <property type="match status" value="1"/>
</dbReference>
<dbReference type="AlphaFoldDB" id="A0A364RJ68"/>
<dbReference type="EMBL" id="QMDV01000001">
    <property type="protein sequence ID" value="RAU84324.1"/>
    <property type="molecule type" value="Genomic_DNA"/>
</dbReference>
<dbReference type="PROSITE" id="PS01031">
    <property type="entry name" value="SHSP"/>
    <property type="match status" value="1"/>
</dbReference>
<protein>
    <submittedName>
        <fullName evidence="4">Hsp20/alpha crystallin family protein</fullName>
    </submittedName>
</protein>
<gene>
    <name evidence="4" type="ORF">DP923_04595</name>
</gene>
<sequence>MKLIKDKELLRNIAHQIDLLNTVGGGVSETQIDVTKYKKGTVVEVQAAGVSADAFKVVLHENKLIVSSLLFSEENENMAAPLFSKVFSLPPQVDRNRIEAIYSENRLQIKLPYQETDSESREIEIQKL</sequence>
<reference evidence="4 5" key="2">
    <citation type="submission" date="2018-07" db="EMBL/GenBank/DDBJ databases">
        <title>Pontibacter sp. 2b14 genomic sequence and assembly.</title>
        <authorList>
            <person name="Du Z.-J."/>
        </authorList>
    </citation>
    <scope>NUCLEOTIDE SEQUENCE [LARGE SCALE GENOMIC DNA]</scope>
    <source>
        <strain evidence="4 5">2b14</strain>
    </source>
</reference>
<evidence type="ECO:0000313" key="5">
    <source>
        <dbReference type="Proteomes" id="UP000251692"/>
    </source>
</evidence>
<dbReference type="Gene3D" id="2.60.40.790">
    <property type="match status" value="1"/>
</dbReference>
<evidence type="ECO:0000256" key="1">
    <source>
        <dbReference type="PROSITE-ProRule" id="PRU00285"/>
    </source>
</evidence>
<name>A0A364RJ68_9BACT</name>
<keyword evidence="5" id="KW-1185">Reference proteome</keyword>
<dbReference type="InterPro" id="IPR002068">
    <property type="entry name" value="A-crystallin/Hsp20_dom"/>
</dbReference>
<reference evidence="4 5" key="1">
    <citation type="submission" date="2018-06" db="EMBL/GenBank/DDBJ databases">
        <authorList>
            <person name="Liu Z.-W."/>
        </authorList>
    </citation>
    <scope>NUCLEOTIDE SEQUENCE [LARGE SCALE GENOMIC DNA]</scope>
    <source>
        <strain evidence="4 5">2b14</strain>
    </source>
</reference>
<dbReference type="Proteomes" id="UP000251692">
    <property type="component" value="Unassembled WGS sequence"/>
</dbReference>
<dbReference type="InterPro" id="IPR008978">
    <property type="entry name" value="HSP20-like_chaperone"/>
</dbReference>
<comment type="caution">
    <text evidence="4">The sequence shown here is derived from an EMBL/GenBank/DDBJ whole genome shotgun (WGS) entry which is preliminary data.</text>
</comment>
<evidence type="ECO:0000313" key="4">
    <source>
        <dbReference type="EMBL" id="RAU84324.1"/>
    </source>
</evidence>
<evidence type="ECO:0000259" key="3">
    <source>
        <dbReference type="PROSITE" id="PS01031"/>
    </source>
</evidence>
<dbReference type="RefSeq" id="WP_112304604.1">
    <property type="nucleotide sequence ID" value="NZ_QMDV01000001.1"/>
</dbReference>
<evidence type="ECO:0000256" key="2">
    <source>
        <dbReference type="RuleBase" id="RU003616"/>
    </source>
</evidence>
<proteinExistence type="inferred from homology"/>